<name>A0A062V5T0_9EURY</name>
<dbReference type="Proteomes" id="UP000027153">
    <property type="component" value="Unassembled WGS sequence"/>
</dbReference>
<keyword evidence="2" id="KW-1185">Reference proteome</keyword>
<dbReference type="EMBL" id="JMIY01000007">
    <property type="protein sequence ID" value="KCZ71169.1"/>
    <property type="molecule type" value="Genomic_DNA"/>
</dbReference>
<reference evidence="1 2" key="1">
    <citation type="journal article" date="2013" name="Nature">
        <title>Anaerobic oxidation of methane coupled to nitrate reduction in a novel archaeal lineage.</title>
        <authorList>
            <person name="Haroon M.F."/>
            <person name="Hu S."/>
            <person name="Shi Y."/>
            <person name="Imelfort M."/>
            <person name="Keller J."/>
            <person name="Hugenholtz P."/>
            <person name="Yuan Z."/>
            <person name="Tyson G.W."/>
        </authorList>
    </citation>
    <scope>NUCLEOTIDE SEQUENCE [LARGE SCALE GENOMIC DNA]</scope>
    <source>
        <strain evidence="1 2">ANME-2d</strain>
    </source>
</reference>
<protein>
    <submittedName>
        <fullName evidence="1">Uncharacterized protein</fullName>
    </submittedName>
</protein>
<dbReference type="AlphaFoldDB" id="A0A062V5T0"/>
<evidence type="ECO:0000313" key="2">
    <source>
        <dbReference type="Proteomes" id="UP000027153"/>
    </source>
</evidence>
<evidence type="ECO:0000313" key="1">
    <source>
        <dbReference type="EMBL" id="KCZ71169.1"/>
    </source>
</evidence>
<gene>
    <name evidence="1" type="ORF">ANME2D_03201</name>
</gene>
<accession>A0A062V5T0</accession>
<sequence>MNKLHVNIREKKVKYMNTKTIVAVAIILSVLGAGYALARPGSGDSWDSMMGGNRDGNGMMESYGSGITGGLSGMMGQYTGMMNDFGNGIWNGMMGVHSDMMGHGNGNDHCGASDGYAGSGYGANATP</sequence>
<organism evidence="1 2">
    <name type="scientific">Candidatus Methanoperedens nitratireducens</name>
    <dbReference type="NCBI Taxonomy" id="1392998"/>
    <lineage>
        <taxon>Archaea</taxon>
        <taxon>Methanobacteriati</taxon>
        <taxon>Methanobacteriota</taxon>
        <taxon>Stenosarchaea group</taxon>
        <taxon>Methanomicrobia</taxon>
        <taxon>Methanosarcinales</taxon>
        <taxon>ANME-2 cluster</taxon>
        <taxon>Candidatus Methanoperedentaceae</taxon>
        <taxon>Candidatus Methanoperedens</taxon>
    </lineage>
</organism>
<comment type="caution">
    <text evidence="1">The sequence shown here is derived from an EMBL/GenBank/DDBJ whole genome shotgun (WGS) entry which is preliminary data.</text>
</comment>
<proteinExistence type="predicted"/>